<feature type="binding site" evidence="14">
    <location>
        <position position="209"/>
    </location>
    <ligand>
        <name>Zn(2+)</name>
        <dbReference type="ChEBI" id="CHEBI:29105"/>
        <label>1</label>
    </ligand>
</feature>
<comment type="subcellular location">
    <subcellularLocation>
        <location evidence="1 14">Cytoplasm</location>
    </subcellularLocation>
</comment>
<dbReference type="Gene3D" id="2.60.260.20">
    <property type="entry name" value="Urease metallochaperone UreE, N-terminal domain"/>
    <property type="match status" value="2"/>
</dbReference>
<dbReference type="PROSITE" id="PS51188">
    <property type="entry name" value="ZF_CR"/>
    <property type="match status" value="1"/>
</dbReference>
<protein>
    <recommendedName>
        <fullName evidence="13 14">Chaperone protein DnaJ</fullName>
    </recommendedName>
</protein>
<name>A0A1N7JBT8_9PROT</name>
<organism evidence="19 20">
    <name type="scientific">Insolitispirillum peregrinum</name>
    <dbReference type="NCBI Taxonomy" id="80876"/>
    <lineage>
        <taxon>Bacteria</taxon>
        <taxon>Pseudomonadati</taxon>
        <taxon>Pseudomonadota</taxon>
        <taxon>Alphaproteobacteria</taxon>
        <taxon>Rhodospirillales</taxon>
        <taxon>Novispirillaceae</taxon>
        <taxon>Insolitispirillum</taxon>
    </lineage>
</organism>
<feature type="repeat" description="CXXCXGXG motif" evidence="14">
    <location>
        <begin position="192"/>
        <end position="199"/>
    </location>
</feature>
<dbReference type="GO" id="GO:0042026">
    <property type="term" value="P:protein refolding"/>
    <property type="evidence" value="ECO:0007669"/>
    <property type="project" value="TreeGrafter"/>
</dbReference>
<feature type="binding site" evidence="14">
    <location>
        <position position="170"/>
    </location>
    <ligand>
        <name>Zn(2+)</name>
        <dbReference type="ChEBI" id="CHEBI:29105"/>
        <label>2</label>
    </ligand>
</feature>
<evidence type="ECO:0000256" key="15">
    <source>
        <dbReference type="PROSITE-ProRule" id="PRU00546"/>
    </source>
</evidence>
<dbReference type="InterPro" id="IPR018253">
    <property type="entry name" value="DnaJ_domain_CS"/>
</dbReference>
<feature type="binding site" evidence="14">
    <location>
        <position position="173"/>
    </location>
    <ligand>
        <name>Zn(2+)</name>
        <dbReference type="ChEBI" id="CHEBI:29105"/>
        <label>2</label>
    </ligand>
</feature>
<dbReference type="PROSITE" id="PS50076">
    <property type="entry name" value="DNAJ_2"/>
    <property type="match status" value="1"/>
</dbReference>
<feature type="binding site" evidence="14">
    <location>
        <position position="156"/>
    </location>
    <ligand>
        <name>Zn(2+)</name>
        <dbReference type="ChEBI" id="CHEBI:29105"/>
        <label>1</label>
    </ligand>
</feature>
<evidence type="ECO:0000256" key="4">
    <source>
        <dbReference type="ARBA" id="ARBA00022705"/>
    </source>
</evidence>
<dbReference type="GO" id="GO:0005524">
    <property type="term" value="F:ATP binding"/>
    <property type="evidence" value="ECO:0007669"/>
    <property type="project" value="InterPro"/>
</dbReference>
<dbReference type="FunFam" id="2.60.260.20:FF:000004">
    <property type="entry name" value="Molecular chaperone DnaJ"/>
    <property type="match status" value="1"/>
</dbReference>
<feature type="domain" description="CR-type" evidence="18">
    <location>
        <begin position="140"/>
        <end position="218"/>
    </location>
</feature>
<evidence type="ECO:0000256" key="12">
    <source>
        <dbReference type="ARBA" id="ARBA00061004"/>
    </source>
</evidence>
<evidence type="ECO:0000256" key="6">
    <source>
        <dbReference type="ARBA" id="ARBA00022737"/>
    </source>
</evidence>
<dbReference type="InterPro" id="IPR036410">
    <property type="entry name" value="HSP_DnaJ_Cys-rich_dom_sf"/>
</dbReference>
<feature type="domain" description="J" evidence="17">
    <location>
        <begin position="6"/>
        <end position="71"/>
    </location>
</feature>
<dbReference type="SUPFAM" id="SSF57938">
    <property type="entry name" value="DnaJ/Hsp40 cysteine-rich domain"/>
    <property type="match status" value="1"/>
</dbReference>
<evidence type="ECO:0000256" key="5">
    <source>
        <dbReference type="ARBA" id="ARBA00022723"/>
    </source>
</evidence>
<accession>A0A1N7JBT8</accession>
<dbReference type="InterPro" id="IPR001623">
    <property type="entry name" value="DnaJ_domain"/>
</dbReference>
<evidence type="ECO:0000256" key="16">
    <source>
        <dbReference type="SAM" id="MobiDB-lite"/>
    </source>
</evidence>
<keyword evidence="10 14" id="KW-0143">Chaperone</keyword>
<keyword evidence="6 14" id="KW-0677">Repeat</keyword>
<feature type="repeat" description="CXXCXGXG motif" evidence="14">
    <location>
        <begin position="170"/>
        <end position="177"/>
    </location>
</feature>
<feature type="binding site" evidence="14">
    <location>
        <position position="195"/>
    </location>
    <ligand>
        <name>Zn(2+)</name>
        <dbReference type="ChEBI" id="CHEBI:29105"/>
        <label>2</label>
    </ligand>
</feature>
<keyword evidence="5 14" id="KW-0479">Metal-binding</keyword>
<dbReference type="Gene3D" id="1.10.287.110">
    <property type="entry name" value="DnaJ domain"/>
    <property type="match status" value="1"/>
</dbReference>
<evidence type="ECO:0000256" key="7">
    <source>
        <dbReference type="ARBA" id="ARBA00022771"/>
    </source>
</evidence>
<keyword evidence="9 14" id="KW-0346">Stress response</keyword>
<evidence type="ECO:0000313" key="20">
    <source>
        <dbReference type="Proteomes" id="UP000185678"/>
    </source>
</evidence>
<dbReference type="GO" id="GO:0006260">
    <property type="term" value="P:DNA replication"/>
    <property type="evidence" value="ECO:0007669"/>
    <property type="project" value="UniProtKB-KW"/>
</dbReference>
<dbReference type="OrthoDB" id="9779889at2"/>
<dbReference type="AlphaFoldDB" id="A0A1N7JBT8"/>
<dbReference type="Pfam" id="PF00226">
    <property type="entry name" value="DnaJ"/>
    <property type="match status" value="1"/>
</dbReference>
<evidence type="ECO:0000259" key="18">
    <source>
        <dbReference type="PROSITE" id="PS51188"/>
    </source>
</evidence>
<dbReference type="FunFam" id="1.10.287.110:FF:000034">
    <property type="entry name" value="Chaperone protein DnaJ"/>
    <property type="match status" value="1"/>
</dbReference>
<evidence type="ECO:0000256" key="9">
    <source>
        <dbReference type="ARBA" id="ARBA00023016"/>
    </source>
</evidence>
<dbReference type="SUPFAM" id="SSF46565">
    <property type="entry name" value="Chaperone J-domain"/>
    <property type="match status" value="1"/>
</dbReference>
<dbReference type="Gene3D" id="2.10.230.10">
    <property type="entry name" value="Heat shock protein DnaJ, cysteine-rich domain"/>
    <property type="match status" value="1"/>
</dbReference>
<dbReference type="PANTHER" id="PTHR43096">
    <property type="entry name" value="DNAJ HOMOLOG 1, MITOCHONDRIAL-RELATED"/>
    <property type="match status" value="1"/>
</dbReference>
<dbReference type="InterPro" id="IPR012724">
    <property type="entry name" value="DnaJ"/>
</dbReference>
<dbReference type="GO" id="GO:0005737">
    <property type="term" value="C:cytoplasm"/>
    <property type="evidence" value="ECO:0007669"/>
    <property type="project" value="UniProtKB-SubCell"/>
</dbReference>
<keyword evidence="20" id="KW-1185">Reference proteome</keyword>
<dbReference type="FunFam" id="2.10.230.10:FF:000002">
    <property type="entry name" value="Molecular chaperone DnaJ"/>
    <property type="match status" value="1"/>
</dbReference>
<dbReference type="Pfam" id="PF00684">
    <property type="entry name" value="DnaJ_CXXCXGXG"/>
    <property type="match status" value="1"/>
</dbReference>
<feature type="binding site" evidence="14">
    <location>
        <position position="206"/>
    </location>
    <ligand>
        <name>Zn(2+)</name>
        <dbReference type="ChEBI" id="CHEBI:29105"/>
        <label>1</label>
    </ligand>
</feature>
<feature type="repeat" description="CXXCXGXG motif" evidence="14">
    <location>
        <begin position="206"/>
        <end position="213"/>
    </location>
</feature>
<evidence type="ECO:0000256" key="10">
    <source>
        <dbReference type="ARBA" id="ARBA00023186"/>
    </source>
</evidence>
<dbReference type="RefSeq" id="WP_076398998.1">
    <property type="nucleotide sequence ID" value="NZ_FTOA01000002.1"/>
</dbReference>
<evidence type="ECO:0000256" key="13">
    <source>
        <dbReference type="ARBA" id="ARBA00067609"/>
    </source>
</evidence>
<evidence type="ECO:0000256" key="8">
    <source>
        <dbReference type="ARBA" id="ARBA00022833"/>
    </source>
</evidence>
<dbReference type="STRING" id="80876.SAMN05421779_10271"/>
<comment type="similarity">
    <text evidence="12 14">Belongs to the DnaJ family.</text>
</comment>
<gene>
    <name evidence="14" type="primary">dnaJ</name>
    <name evidence="19" type="ORF">SAMN05421779_10271</name>
</gene>
<evidence type="ECO:0000256" key="2">
    <source>
        <dbReference type="ARBA" id="ARBA00011738"/>
    </source>
</evidence>
<evidence type="ECO:0000313" key="19">
    <source>
        <dbReference type="EMBL" id="SIS46757.1"/>
    </source>
</evidence>
<keyword evidence="7 14" id="KW-0863">Zinc-finger</keyword>
<sequence length="385" mass="41289">MSSKQDYYDVLGVSKGATKDDLKKAYRTLAMKYHPDRNPGDKEAESKFKEINEAYEILKDDDKRAAYDRFGHDAFNGGMGGGGAGRGGFDFGGGFADIFDQMFGDFMGGRGGGGAGGSANMRGSDLRYNLGITLEEAFLGKTATITIPTTASCDSCHGSGAKDGSAPTVCGTCHGSGRVRAQQGFFTIERTCPTCQGQGRVIKDPCGACSGTGRTQKEKTLEVRIPAGVEEGTRIRLSGEGEAGLRGAPAGDLYIFLSIKPHRIFQRDGANIQFKVPIPMVTAALGGVIEVPCIDGSRTKVTIPPGTQSGNQFRLREKGMSVLRSQARGDMYITAMVETPVNLTKEQEDLLRQFEAAGSSSEKEQSPESSGFFRRVKDFWDDLTD</sequence>
<reference evidence="19 20" key="1">
    <citation type="submission" date="2017-01" db="EMBL/GenBank/DDBJ databases">
        <authorList>
            <person name="Mah S.A."/>
            <person name="Swanson W.J."/>
            <person name="Moy G.W."/>
            <person name="Vacquier V.D."/>
        </authorList>
    </citation>
    <scope>NUCLEOTIDE SEQUENCE [LARGE SCALE GENOMIC DNA]</scope>
    <source>
        <strain evidence="19 20">DSM 11589</strain>
    </source>
</reference>
<evidence type="ECO:0000256" key="11">
    <source>
        <dbReference type="ARBA" id="ARBA00053423"/>
    </source>
</evidence>
<dbReference type="EMBL" id="FTOA01000002">
    <property type="protein sequence ID" value="SIS46757.1"/>
    <property type="molecule type" value="Genomic_DNA"/>
</dbReference>
<dbReference type="InterPro" id="IPR036869">
    <property type="entry name" value="J_dom_sf"/>
</dbReference>
<keyword evidence="3 14" id="KW-0963">Cytoplasm</keyword>
<dbReference type="PRINTS" id="PR00625">
    <property type="entry name" value="JDOMAIN"/>
</dbReference>
<comment type="cofactor">
    <cofactor evidence="14">
        <name>Zn(2+)</name>
        <dbReference type="ChEBI" id="CHEBI:29105"/>
    </cofactor>
    <text evidence="14">Binds 2 Zn(2+) ions per monomer.</text>
</comment>
<feature type="binding site" evidence="14">
    <location>
        <position position="192"/>
    </location>
    <ligand>
        <name>Zn(2+)</name>
        <dbReference type="ChEBI" id="CHEBI:29105"/>
        <label>2</label>
    </ligand>
</feature>
<comment type="subunit">
    <text evidence="2 14">Homodimer.</text>
</comment>
<dbReference type="GO" id="GO:0008270">
    <property type="term" value="F:zinc ion binding"/>
    <property type="evidence" value="ECO:0007669"/>
    <property type="project" value="UniProtKB-UniRule"/>
</dbReference>
<evidence type="ECO:0000256" key="3">
    <source>
        <dbReference type="ARBA" id="ARBA00022490"/>
    </source>
</evidence>
<dbReference type="NCBIfam" id="NF008035">
    <property type="entry name" value="PRK10767.1"/>
    <property type="match status" value="1"/>
</dbReference>
<proteinExistence type="inferred from homology"/>
<dbReference type="InterPro" id="IPR002939">
    <property type="entry name" value="DnaJ_C"/>
</dbReference>
<dbReference type="HAMAP" id="MF_01152">
    <property type="entry name" value="DnaJ"/>
    <property type="match status" value="1"/>
</dbReference>
<evidence type="ECO:0000256" key="14">
    <source>
        <dbReference type="HAMAP-Rule" id="MF_01152"/>
    </source>
</evidence>
<dbReference type="GO" id="GO:0009408">
    <property type="term" value="P:response to heat"/>
    <property type="evidence" value="ECO:0007669"/>
    <property type="project" value="InterPro"/>
</dbReference>
<dbReference type="InterPro" id="IPR008971">
    <property type="entry name" value="HSP40/DnaJ_pept-bd"/>
</dbReference>
<dbReference type="CDD" id="cd10719">
    <property type="entry name" value="DnaJ_zf"/>
    <property type="match status" value="1"/>
</dbReference>
<evidence type="ECO:0000259" key="17">
    <source>
        <dbReference type="PROSITE" id="PS50076"/>
    </source>
</evidence>
<feature type="region of interest" description="Disordered" evidence="16">
    <location>
        <begin position="352"/>
        <end position="371"/>
    </location>
</feature>
<dbReference type="CDD" id="cd10747">
    <property type="entry name" value="DnaJ_C"/>
    <property type="match status" value="1"/>
</dbReference>
<dbReference type="PANTHER" id="PTHR43096:SF48">
    <property type="entry name" value="CHAPERONE PROTEIN DNAJ"/>
    <property type="match status" value="1"/>
</dbReference>
<dbReference type="GO" id="GO:0031072">
    <property type="term" value="F:heat shock protein binding"/>
    <property type="evidence" value="ECO:0007669"/>
    <property type="project" value="InterPro"/>
</dbReference>
<comment type="domain">
    <text evidence="14">The J domain is necessary and sufficient to stimulate DnaK ATPase activity. Zinc center 1 plays an important role in the autonomous, DnaK-independent chaperone activity of DnaJ. Zinc center 2 is essential for interaction with DnaK and for DnaJ activity.</text>
</comment>
<dbReference type="GO" id="GO:0051082">
    <property type="term" value="F:unfolded protein binding"/>
    <property type="evidence" value="ECO:0007669"/>
    <property type="project" value="UniProtKB-UniRule"/>
</dbReference>
<dbReference type="Pfam" id="PF01556">
    <property type="entry name" value="DnaJ_C"/>
    <property type="match status" value="1"/>
</dbReference>
<evidence type="ECO:0000256" key="1">
    <source>
        <dbReference type="ARBA" id="ARBA00004496"/>
    </source>
</evidence>
<dbReference type="Proteomes" id="UP000185678">
    <property type="component" value="Unassembled WGS sequence"/>
</dbReference>
<feature type="zinc finger region" description="CR-type" evidence="15">
    <location>
        <begin position="140"/>
        <end position="218"/>
    </location>
</feature>
<dbReference type="PROSITE" id="PS00636">
    <property type="entry name" value="DNAJ_1"/>
    <property type="match status" value="1"/>
</dbReference>
<comment type="function">
    <text evidence="11 14">Participates actively in the response to hyperosmotic and heat shock by preventing the aggregation of stress-denatured proteins and by disaggregating proteins, also in an autonomous, DnaK-independent fashion. Unfolded proteins bind initially to DnaJ; upon interaction with the DnaJ-bound protein, DnaK hydrolyzes its bound ATP, resulting in the formation of a stable complex. GrpE releases ADP from DnaK; ATP binding to DnaK triggers the release of the substrate protein, thus completing the reaction cycle. Several rounds of ATP-dependent interactions between DnaJ, DnaK and GrpE are required for fully efficient folding. Also involved, together with DnaK and GrpE, in the DNA replication of plasmids through activation of initiation proteins.</text>
</comment>
<keyword evidence="8 14" id="KW-0862">Zinc</keyword>
<dbReference type="NCBIfam" id="TIGR02349">
    <property type="entry name" value="DnaJ_bact"/>
    <property type="match status" value="1"/>
</dbReference>
<feature type="binding site" evidence="14">
    <location>
        <position position="153"/>
    </location>
    <ligand>
        <name>Zn(2+)</name>
        <dbReference type="ChEBI" id="CHEBI:29105"/>
        <label>1</label>
    </ligand>
</feature>
<dbReference type="CDD" id="cd06257">
    <property type="entry name" value="DnaJ"/>
    <property type="match status" value="1"/>
</dbReference>
<dbReference type="SMART" id="SM00271">
    <property type="entry name" value="DnaJ"/>
    <property type="match status" value="1"/>
</dbReference>
<dbReference type="SUPFAM" id="SSF49493">
    <property type="entry name" value="HSP40/DnaJ peptide-binding domain"/>
    <property type="match status" value="2"/>
</dbReference>
<feature type="repeat" description="CXXCXGXG motif" evidence="14">
    <location>
        <begin position="153"/>
        <end position="160"/>
    </location>
</feature>
<dbReference type="InterPro" id="IPR001305">
    <property type="entry name" value="HSP_DnaJ_Cys-rich_dom"/>
</dbReference>
<keyword evidence="4 14" id="KW-0235">DNA replication</keyword>